<feature type="compositionally biased region" description="Basic and acidic residues" evidence="1">
    <location>
        <begin position="124"/>
        <end position="136"/>
    </location>
</feature>
<dbReference type="RefSeq" id="XP_019032856.1">
    <property type="nucleotide sequence ID" value="XM_019175124.1"/>
</dbReference>
<feature type="compositionally biased region" description="Low complexity" evidence="1">
    <location>
        <begin position="18"/>
        <end position="30"/>
    </location>
</feature>
<dbReference type="OrthoDB" id="2575630at2759"/>
<sequence length="477" mass="51030">MPPRSTLPTPKSRPPPASSSSHAHSSAHTSYTNAPKPSGLSTSRPGTPSSHSRKSASQSRNESPARHQREPMEKAPFTPSPRPQRKRRGNQPSNQRSESEPQPASPEEEDAALFDLLGVAPPPKKAEPEPQLESRRGVIVLPEGQGLNGTKKQKNRRKNKKTPEEDIRDDGLPRDQAESSRRKKKPVKPMLTEAFSAPAQQLSQPSSIDSLMASATKNSPPFSTSSPKPRSRDVKRAENDGAYETASLSKSLPADVGGASLMASGVKTKKGKQEDESAVWDMPEGSGSQTLTWQQKLARTETPPRNSRKGFATERKPKSKLSTLYNPSTASNSSSRPSHGRRLSYDSLAQPYHLSQPSITALPPASQRENPSLSGVPISAFDGHIPFHTGYNVHRAPQTPAKTVATAHGNLLNGDGSLPLIPGEFPRLQSEGSGSGSIGSGSIGSAGGKGMGMKYAGPTFHNSPHATTLSKPDMEDF</sequence>
<feature type="compositionally biased region" description="Polar residues" evidence="1">
    <location>
        <begin position="286"/>
        <end position="297"/>
    </location>
</feature>
<accession>A0A1E3JIF1</accession>
<dbReference type="Proteomes" id="UP000094819">
    <property type="component" value="Unassembled WGS sequence"/>
</dbReference>
<feature type="compositionally biased region" description="Polar residues" evidence="1">
    <location>
        <begin position="213"/>
        <end position="228"/>
    </location>
</feature>
<feature type="region of interest" description="Disordered" evidence="1">
    <location>
        <begin position="357"/>
        <end position="377"/>
    </location>
</feature>
<comment type="caution">
    <text evidence="2">The sequence shown here is derived from an EMBL/GenBank/DDBJ whole genome shotgun (WGS) entry which is preliminary data.</text>
</comment>
<feature type="compositionally biased region" description="Gly residues" evidence="1">
    <location>
        <begin position="433"/>
        <end position="451"/>
    </location>
</feature>
<feature type="compositionally biased region" description="Pro residues" evidence="1">
    <location>
        <begin position="1"/>
        <end position="17"/>
    </location>
</feature>
<feature type="compositionally biased region" description="Low complexity" evidence="1">
    <location>
        <begin position="196"/>
        <end position="207"/>
    </location>
</feature>
<feature type="compositionally biased region" description="Polar residues" evidence="1">
    <location>
        <begin position="460"/>
        <end position="470"/>
    </location>
</feature>
<dbReference type="AlphaFoldDB" id="A0A1E3JIF1"/>
<name>A0A1E3JIF1_9TREE</name>
<evidence type="ECO:0000256" key="1">
    <source>
        <dbReference type="SAM" id="MobiDB-lite"/>
    </source>
</evidence>
<gene>
    <name evidence="2" type="ORF">L198_02987</name>
</gene>
<feature type="compositionally biased region" description="Basic and acidic residues" evidence="1">
    <location>
        <begin position="230"/>
        <end position="239"/>
    </location>
</feature>
<reference evidence="2 3" key="1">
    <citation type="submission" date="2016-06" db="EMBL/GenBank/DDBJ databases">
        <title>Evolution of pathogenesis and genome organization in the Tremellales.</title>
        <authorList>
            <person name="Cuomo C."/>
            <person name="Litvintseva A."/>
            <person name="Heitman J."/>
            <person name="Chen Y."/>
            <person name="Sun S."/>
            <person name="Springer D."/>
            <person name="Dromer F."/>
            <person name="Young S."/>
            <person name="Zeng Q."/>
            <person name="Chapman S."/>
            <person name="Gujja S."/>
            <person name="Saif S."/>
            <person name="Birren B."/>
        </authorList>
    </citation>
    <scope>NUCLEOTIDE SEQUENCE [LARGE SCALE GENOMIC DNA]</scope>
    <source>
        <strain evidence="2 3">CBS 7118</strain>
    </source>
</reference>
<dbReference type="EMBL" id="AWGH01000007">
    <property type="protein sequence ID" value="ODO00664.1"/>
    <property type="molecule type" value="Genomic_DNA"/>
</dbReference>
<feature type="region of interest" description="Disordered" evidence="1">
    <location>
        <begin position="429"/>
        <end position="477"/>
    </location>
</feature>
<keyword evidence="3" id="KW-1185">Reference proteome</keyword>
<feature type="region of interest" description="Disordered" evidence="1">
    <location>
        <begin position="1"/>
        <end position="343"/>
    </location>
</feature>
<feature type="compositionally biased region" description="Basic and acidic residues" evidence="1">
    <location>
        <begin position="63"/>
        <end position="73"/>
    </location>
</feature>
<feature type="compositionally biased region" description="Low complexity" evidence="1">
    <location>
        <begin position="326"/>
        <end position="337"/>
    </location>
</feature>
<proteinExistence type="predicted"/>
<evidence type="ECO:0000313" key="2">
    <source>
        <dbReference type="EMBL" id="ODO00664.1"/>
    </source>
</evidence>
<evidence type="ECO:0000313" key="3">
    <source>
        <dbReference type="Proteomes" id="UP000094819"/>
    </source>
</evidence>
<feature type="compositionally biased region" description="Basic and acidic residues" evidence="1">
    <location>
        <begin position="161"/>
        <end position="180"/>
    </location>
</feature>
<feature type="compositionally biased region" description="Polar residues" evidence="1">
    <location>
        <begin position="31"/>
        <end position="48"/>
    </location>
</feature>
<protein>
    <submittedName>
        <fullName evidence="2">Uncharacterized protein</fullName>
    </submittedName>
</protein>
<feature type="compositionally biased region" description="Basic residues" evidence="1">
    <location>
        <begin position="151"/>
        <end position="160"/>
    </location>
</feature>
<organism evidence="2 3">
    <name type="scientific">Cryptococcus wingfieldii CBS 7118</name>
    <dbReference type="NCBI Taxonomy" id="1295528"/>
    <lineage>
        <taxon>Eukaryota</taxon>
        <taxon>Fungi</taxon>
        <taxon>Dikarya</taxon>
        <taxon>Basidiomycota</taxon>
        <taxon>Agaricomycotina</taxon>
        <taxon>Tremellomycetes</taxon>
        <taxon>Tremellales</taxon>
        <taxon>Cryptococcaceae</taxon>
        <taxon>Cryptococcus</taxon>
    </lineage>
</organism>
<dbReference type="GeneID" id="30192200"/>